<dbReference type="Pfam" id="PF00566">
    <property type="entry name" value="RabGAP-TBC"/>
    <property type="match status" value="2"/>
</dbReference>
<dbReference type="SUPFAM" id="SSF47923">
    <property type="entry name" value="Ypt/Rab-GAP domain of gyp1p"/>
    <property type="match status" value="2"/>
</dbReference>
<feature type="compositionally biased region" description="Low complexity" evidence="2">
    <location>
        <begin position="543"/>
        <end position="560"/>
    </location>
</feature>
<protein>
    <recommendedName>
        <fullName evidence="3">Rab-GAP TBC domain-containing protein</fullName>
    </recommendedName>
</protein>
<dbReference type="InterPro" id="IPR000195">
    <property type="entry name" value="Rab-GAP-TBC_dom"/>
</dbReference>
<dbReference type="AlphaFoldDB" id="A0A0D0DSF5"/>
<dbReference type="Gene3D" id="1.10.472.80">
    <property type="entry name" value="Ypt/Rab-GAP domain of gyp1p, domain 3"/>
    <property type="match status" value="1"/>
</dbReference>
<dbReference type="EMBL" id="KN825436">
    <property type="protein sequence ID" value="KIK91036.1"/>
    <property type="molecule type" value="Genomic_DNA"/>
</dbReference>
<dbReference type="Gene3D" id="1.10.8.270">
    <property type="entry name" value="putative rabgap domain of human tbc1 domain family member 14 like domains"/>
    <property type="match status" value="1"/>
</dbReference>
<evidence type="ECO:0000313" key="4">
    <source>
        <dbReference type="EMBL" id="KIK91036.1"/>
    </source>
</evidence>
<dbReference type="FunFam" id="1.10.472.80:FF:000038">
    <property type="entry name" value="TBC1 domain family member 5"/>
    <property type="match status" value="1"/>
</dbReference>
<evidence type="ECO:0000259" key="3">
    <source>
        <dbReference type="PROSITE" id="PS50086"/>
    </source>
</evidence>
<evidence type="ECO:0000313" key="5">
    <source>
        <dbReference type="Proteomes" id="UP000054538"/>
    </source>
</evidence>
<dbReference type="HOGENOM" id="CLU_017119_1_0_1"/>
<dbReference type="PANTHER" id="PTHR22957:SF337">
    <property type="entry name" value="TBC1 DOMAIN FAMILY MEMBER 5"/>
    <property type="match status" value="1"/>
</dbReference>
<dbReference type="SMART" id="SM00164">
    <property type="entry name" value="TBC"/>
    <property type="match status" value="1"/>
</dbReference>
<reference evidence="5" key="2">
    <citation type="submission" date="2015-01" db="EMBL/GenBank/DDBJ databases">
        <title>Evolutionary Origins and Diversification of the Mycorrhizal Mutualists.</title>
        <authorList>
            <consortium name="DOE Joint Genome Institute"/>
            <consortium name="Mycorrhizal Genomics Consortium"/>
            <person name="Kohler A."/>
            <person name="Kuo A."/>
            <person name="Nagy L.G."/>
            <person name="Floudas D."/>
            <person name="Copeland A."/>
            <person name="Barry K.W."/>
            <person name="Cichocki N."/>
            <person name="Veneault-Fourrey C."/>
            <person name="LaButti K."/>
            <person name="Lindquist E.A."/>
            <person name="Lipzen A."/>
            <person name="Lundell T."/>
            <person name="Morin E."/>
            <person name="Murat C."/>
            <person name="Riley R."/>
            <person name="Ohm R."/>
            <person name="Sun H."/>
            <person name="Tunlid A."/>
            <person name="Henrissat B."/>
            <person name="Grigoriev I.V."/>
            <person name="Hibbett D.S."/>
            <person name="Martin F."/>
        </authorList>
    </citation>
    <scope>NUCLEOTIDE SEQUENCE [LARGE SCALE GENOMIC DNA]</scope>
    <source>
        <strain evidence="5">Ve08.2h10</strain>
    </source>
</reference>
<name>A0A0D0DSF5_9AGAM</name>
<evidence type="ECO:0000256" key="1">
    <source>
        <dbReference type="ARBA" id="ARBA00022468"/>
    </source>
</evidence>
<dbReference type="Proteomes" id="UP000054538">
    <property type="component" value="Unassembled WGS sequence"/>
</dbReference>
<dbReference type="InterPro" id="IPR035969">
    <property type="entry name" value="Rab-GAP_TBC_sf"/>
</dbReference>
<feature type="compositionally biased region" description="Polar residues" evidence="2">
    <location>
        <begin position="565"/>
        <end position="589"/>
    </location>
</feature>
<sequence>MEGMVFLRGTSQDDPAGRRKDFCRFPDMGYFRNENVQHQLTNVLFLYSVMHPELGYRQGMHELLAPLFYSVGRSPSLPSHAISLFLYSSNPHIPSYSKFKIELRILLTDFDSTAESLESSGLDSLFLESCSRSWVAADSWALFSAMMCGISHWYEWREPDRPSSSSRGPIKLKPYASPIIQTCNIIQGTLLKSVDPVLHDAMQSAGVEPQLYGLRWLRLLFTREFPMNEAMLLWDGLFASSSTIPDLVHWVCVAMLIRIRTKLIPSDYSSQLMHLLRYPPCPTPEEGAPHHILLLIRQATALEMSHTPSAGASLAVENRNLLNIPLEVPDPPPVVRRRARPIERAYQVSPSEHPENLRQQPSFQLGFPELIARGLLDRGESLGINKTVMNAVSELKRNLPDLASTIVRSPSFGGSSFPAYPLLDDKPSGERYTWDHRGGLESASELAEVRQQNKHLGEAVSWILEILNRGEDNQGDQEGYEDQRKQSLESLSYVRDVLSGQVAEVDERRLWGEEEFKRRWDIREKSQSVAREAAVSGREGRASAEAARCSGGASSLSLSLDNRRFSPNTSVSSSVNGPLRSFMSSPSGHTTRATTLATTHNRSQSSGVSFSSQPALPQRAPVRTSANNPFQRVSDPSRFAATGQGDRSPNARSEVQHDPLGVLR</sequence>
<evidence type="ECO:0000256" key="2">
    <source>
        <dbReference type="SAM" id="MobiDB-lite"/>
    </source>
</evidence>
<accession>A0A0D0DSF5</accession>
<dbReference type="OrthoDB" id="27140at2759"/>
<feature type="region of interest" description="Disordered" evidence="2">
    <location>
        <begin position="527"/>
        <end position="664"/>
    </location>
</feature>
<gene>
    <name evidence="4" type="ORF">PAXRUDRAFT_831178</name>
</gene>
<dbReference type="GO" id="GO:0005096">
    <property type="term" value="F:GTPase activator activity"/>
    <property type="evidence" value="ECO:0007669"/>
    <property type="project" value="UniProtKB-KW"/>
</dbReference>
<dbReference type="PROSITE" id="PS50086">
    <property type="entry name" value="TBC_RABGAP"/>
    <property type="match status" value="1"/>
</dbReference>
<dbReference type="STRING" id="930991.A0A0D0DSF5"/>
<feature type="compositionally biased region" description="Low complexity" evidence="2">
    <location>
        <begin position="590"/>
        <end position="612"/>
    </location>
</feature>
<dbReference type="PANTHER" id="PTHR22957">
    <property type="entry name" value="TBC1 DOMAIN FAMILY MEMBER GTPASE-ACTIVATING PROTEIN"/>
    <property type="match status" value="1"/>
</dbReference>
<proteinExistence type="predicted"/>
<feature type="domain" description="Rab-GAP TBC" evidence="3">
    <location>
        <begin position="1"/>
        <end position="241"/>
    </location>
</feature>
<reference evidence="4 5" key="1">
    <citation type="submission" date="2014-04" db="EMBL/GenBank/DDBJ databases">
        <authorList>
            <consortium name="DOE Joint Genome Institute"/>
            <person name="Kuo A."/>
            <person name="Kohler A."/>
            <person name="Jargeat P."/>
            <person name="Nagy L.G."/>
            <person name="Floudas D."/>
            <person name="Copeland A."/>
            <person name="Barry K.W."/>
            <person name="Cichocki N."/>
            <person name="Veneault-Fourrey C."/>
            <person name="LaButti K."/>
            <person name="Lindquist E.A."/>
            <person name="Lipzen A."/>
            <person name="Lundell T."/>
            <person name="Morin E."/>
            <person name="Murat C."/>
            <person name="Sun H."/>
            <person name="Tunlid A."/>
            <person name="Henrissat B."/>
            <person name="Grigoriev I.V."/>
            <person name="Hibbett D.S."/>
            <person name="Martin F."/>
            <person name="Nordberg H.P."/>
            <person name="Cantor M.N."/>
            <person name="Hua S.X."/>
        </authorList>
    </citation>
    <scope>NUCLEOTIDE SEQUENCE [LARGE SCALE GENOMIC DNA]</scope>
    <source>
        <strain evidence="4 5">Ve08.2h10</strain>
    </source>
</reference>
<dbReference type="InParanoid" id="A0A0D0DSF5"/>
<keyword evidence="5" id="KW-1185">Reference proteome</keyword>
<keyword evidence="1" id="KW-0343">GTPase activation</keyword>
<organism evidence="4 5">
    <name type="scientific">Paxillus rubicundulus Ve08.2h10</name>
    <dbReference type="NCBI Taxonomy" id="930991"/>
    <lineage>
        <taxon>Eukaryota</taxon>
        <taxon>Fungi</taxon>
        <taxon>Dikarya</taxon>
        <taxon>Basidiomycota</taxon>
        <taxon>Agaricomycotina</taxon>
        <taxon>Agaricomycetes</taxon>
        <taxon>Agaricomycetidae</taxon>
        <taxon>Boletales</taxon>
        <taxon>Paxilineae</taxon>
        <taxon>Paxillaceae</taxon>
        <taxon>Paxillus</taxon>
    </lineage>
</organism>